<evidence type="ECO:0000313" key="5">
    <source>
        <dbReference type="EMBL" id="CAF1479658.1"/>
    </source>
</evidence>
<keyword evidence="6" id="KW-1185">Reference proteome</keyword>
<accession>A0A814VME6</accession>
<keyword evidence="2" id="KW-0472">Membrane</keyword>
<dbReference type="EMBL" id="CAJNOM010000514">
    <property type="protein sequence ID" value="CAF1479658.1"/>
    <property type="molecule type" value="Genomic_DNA"/>
</dbReference>
<keyword evidence="2" id="KW-0812">Transmembrane</keyword>
<proteinExistence type="predicted"/>
<dbReference type="OrthoDB" id="10084717at2759"/>
<dbReference type="Proteomes" id="UP000663877">
    <property type="component" value="Unassembled WGS sequence"/>
</dbReference>
<gene>
    <name evidence="3" type="ORF">BJG266_LOCUS26426</name>
    <name evidence="4" type="ORF">QVE165_LOCUS41959</name>
    <name evidence="5" type="ORF">QVE165_LOCUS42154</name>
</gene>
<protein>
    <submittedName>
        <fullName evidence="3">Uncharacterized protein</fullName>
    </submittedName>
</protein>
<reference evidence="3" key="1">
    <citation type="submission" date="2021-02" db="EMBL/GenBank/DDBJ databases">
        <authorList>
            <person name="Nowell W R."/>
        </authorList>
    </citation>
    <scope>NUCLEOTIDE SEQUENCE</scope>
</reference>
<sequence length="112" mass="12441">MMDSSNDSEGALKIISIISLSFGSCCLLLCCAGYTLSKKTNKQKNQIHFINNQHDSDANAHIFTIDMSDTQSHSSDVTNPPYYHYFDIPPPPYEAQEEPSSKLQHESIIGTS</sequence>
<comment type="caution">
    <text evidence="3">The sequence shown here is derived from an EMBL/GenBank/DDBJ whole genome shotgun (WGS) entry which is preliminary data.</text>
</comment>
<organism evidence="3 7">
    <name type="scientific">Adineta steineri</name>
    <dbReference type="NCBI Taxonomy" id="433720"/>
    <lineage>
        <taxon>Eukaryota</taxon>
        <taxon>Metazoa</taxon>
        <taxon>Spiralia</taxon>
        <taxon>Gnathifera</taxon>
        <taxon>Rotifera</taxon>
        <taxon>Eurotatoria</taxon>
        <taxon>Bdelloidea</taxon>
        <taxon>Adinetida</taxon>
        <taxon>Adinetidae</taxon>
        <taxon>Adineta</taxon>
    </lineage>
</organism>
<name>A0A814VME6_9BILA</name>
<evidence type="ECO:0000313" key="4">
    <source>
        <dbReference type="EMBL" id="CAF1476728.1"/>
    </source>
</evidence>
<dbReference type="EMBL" id="CAJNOI010000220">
    <property type="protein sequence ID" value="CAF1192634.1"/>
    <property type="molecule type" value="Genomic_DNA"/>
</dbReference>
<feature type="transmembrane region" description="Helical" evidence="2">
    <location>
        <begin position="12"/>
        <end position="36"/>
    </location>
</feature>
<feature type="region of interest" description="Disordered" evidence="1">
    <location>
        <begin position="88"/>
        <end position="112"/>
    </location>
</feature>
<evidence type="ECO:0000256" key="2">
    <source>
        <dbReference type="SAM" id="Phobius"/>
    </source>
</evidence>
<evidence type="ECO:0000313" key="3">
    <source>
        <dbReference type="EMBL" id="CAF1192634.1"/>
    </source>
</evidence>
<dbReference type="AlphaFoldDB" id="A0A814VME6"/>
<evidence type="ECO:0000256" key="1">
    <source>
        <dbReference type="SAM" id="MobiDB-lite"/>
    </source>
</evidence>
<dbReference type="Proteomes" id="UP000663832">
    <property type="component" value="Unassembled WGS sequence"/>
</dbReference>
<evidence type="ECO:0000313" key="6">
    <source>
        <dbReference type="Proteomes" id="UP000663832"/>
    </source>
</evidence>
<dbReference type="EMBL" id="CAJNOM010000508">
    <property type="protein sequence ID" value="CAF1476728.1"/>
    <property type="molecule type" value="Genomic_DNA"/>
</dbReference>
<evidence type="ECO:0000313" key="7">
    <source>
        <dbReference type="Proteomes" id="UP000663877"/>
    </source>
</evidence>
<keyword evidence="2" id="KW-1133">Transmembrane helix</keyword>